<dbReference type="Pfam" id="PF12802">
    <property type="entry name" value="MarR_2"/>
    <property type="match status" value="1"/>
</dbReference>
<sequence>MDANERDGTPVALDALLAEVVRRLWPLHRTVVRAAERVLAGTGVTPGQHAVLDHLHATGPHTVPQVARALGLDRQPVQRLVNDAAALGLVEAVPNPEHRRSHLIRLTARGTAVITGIQRAERRELHRRLSDDVTPAEVATALRVLDRLGEAFHRLGQDTPDQRDQDGAPDGDDGGNDDGDDGGAPERAPRIPPHTGGDPT</sequence>
<evidence type="ECO:0000313" key="3">
    <source>
        <dbReference type="EMBL" id="MCP2165255.1"/>
    </source>
</evidence>
<protein>
    <submittedName>
        <fullName evidence="3">DNA-binding transcriptional regulator, MarR family</fullName>
    </submittedName>
</protein>
<feature type="compositionally biased region" description="Basic and acidic residues" evidence="1">
    <location>
        <begin position="154"/>
        <end position="166"/>
    </location>
</feature>
<dbReference type="Proteomes" id="UP001206128">
    <property type="component" value="Unassembled WGS sequence"/>
</dbReference>
<dbReference type="PANTHER" id="PTHR33164">
    <property type="entry name" value="TRANSCRIPTIONAL REGULATOR, MARR FAMILY"/>
    <property type="match status" value="1"/>
</dbReference>
<dbReference type="EMBL" id="JAMTCK010000004">
    <property type="protein sequence ID" value="MCP2165255.1"/>
    <property type="molecule type" value="Genomic_DNA"/>
</dbReference>
<dbReference type="GO" id="GO:0003700">
    <property type="term" value="F:DNA-binding transcription factor activity"/>
    <property type="evidence" value="ECO:0007669"/>
    <property type="project" value="InterPro"/>
</dbReference>
<feature type="compositionally biased region" description="Acidic residues" evidence="1">
    <location>
        <begin position="167"/>
        <end position="183"/>
    </location>
</feature>
<feature type="domain" description="HTH marR-type" evidence="2">
    <location>
        <begin position="10"/>
        <end position="150"/>
    </location>
</feature>
<dbReference type="InterPro" id="IPR036388">
    <property type="entry name" value="WH-like_DNA-bd_sf"/>
</dbReference>
<dbReference type="GO" id="GO:0003677">
    <property type="term" value="F:DNA binding"/>
    <property type="evidence" value="ECO:0007669"/>
    <property type="project" value="UniProtKB-KW"/>
</dbReference>
<dbReference type="InterPro" id="IPR039422">
    <property type="entry name" value="MarR/SlyA-like"/>
</dbReference>
<dbReference type="SMART" id="SM00347">
    <property type="entry name" value="HTH_MARR"/>
    <property type="match status" value="1"/>
</dbReference>
<dbReference type="Gene3D" id="1.10.10.10">
    <property type="entry name" value="Winged helix-like DNA-binding domain superfamily/Winged helix DNA-binding domain"/>
    <property type="match status" value="1"/>
</dbReference>
<dbReference type="RefSeq" id="WP_253769838.1">
    <property type="nucleotide sequence ID" value="NZ_JAMTCK010000004.1"/>
</dbReference>
<evidence type="ECO:0000256" key="1">
    <source>
        <dbReference type="SAM" id="MobiDB-lite"/>
    </source>
</evidence>
<comment type="caution">
    <text evidence="3">The sequence shown here is derived from an EMBL/GenBank/DDBJ whole genome shotgun (WGS) entry which is preliminary data.</text>
</comment>
<proteinExistence type="predicted"/>
<dbReference type="GO" id="GO:0006950">
    <property type="term" value="P:response to stress"/>
    <property type="evidence" value="ECO:0007669"/>
    <property type="project" value="TreeGrafter"/>
</dbReference>
<accession>A0AAE3GD78</accession>
<name>A0AAE3GD78_9PSEU</name>
<reference evidence="3" key="1">
    <citation type="submission" date="2022-06" db="EMBL/GenBank/DDBJ databases">
        <title>Genomic Encyclopedia of Archaeal and Bacterial Type Strains, Phase II (KMG-II): from individual species to whole genera.</title>
        <authorList>
            <person name="Goeker M."/>
        </authorList>
    </citation>
    <scope>NUCLEOTIDE SEQUENCE</scope>
    <source>
        <strain evidence="3">DSM 43935</strain>
    </source>
</reference>
<keyword evidence="4" id="KW-1185">Reference proteome</keyword>
<dbReference type="SUPFAM" id="SSF46785">
    <property type="entry name" value="Winged helix' DNA-binding domain"/>
    <property type="match status" value="1"/>
</dbReference>
<gene>
    <name evidence="3" type="ORF">LX83_002104</name>
</gene>
<feature type="region of interest" description="Disordered" evidence="1">
    <location>
        <begin position="154"/>
        <end position="200"/>
    </location>
</feature>
<organism evidence="3 4">
    <name type="scientific">Goodfellowiella coeruleoviolacea</name>
    <dbReference type="NCBI Taxonomy" id="334858"/>
    <lineage>
        <taxon>Bacteria</taxon>
        <taxon>Bacillati</taxon>
        <taxon>Actinomycetota</taxon>
        <taxon>Actinomycetes</taxon>
        <taxon>Pseudonocardiales</taxon>
        <taxon>Pseudonocardiaceae</taxon>
        <taxon>Goodfellowiella</taxon>
    </lineage>
</organism>
<dbReference type="InterPro" id="IPR000835">
    <property type="entry name" value="HTH_MarR-typ"/>
</dbReference>
<dbReference type="AlphaFoldDB" id="A0AAE3GD78"/>
<keyword evidence="3" id="KW-0238">DNA-binding</keyword>
<dbReference type="PROSITE" id="PS50995">
    <property type="entry name" value="HTH_MARR_2"/>
    <property type="match status" value="1"/>
</dbReference>
<evidence type="ECO:0000313" key="4">
    <source>
        <dbReference type="Proteomes" id="UP001206128"/>
    </source>
</evidence>
<evidence type="ECO:0000259" key="2">
    <source>
        <dbReference type="PROSITE" id="PS50995"/>
    </source>
</evidence>
<dbReference type="PANTHER" id="PTHR33164:SF99">
    <property type="entry name" value="MARR FAMILY REGULATORY PROTEIN"/>
    <property type="match status" value="1"/>
</dbReference>
<dbReference type="InterPro" id="IPR036390">
    <property type="entry name" value="WH_DNA-bd_sf"/>
</dbReference>